<organism evidence="1 2">
    <name type="scientific">Hydrogenovibrio marinus</name>
    <dbReference type="NCBI Taxonomy" id="28885"/>
    <lineage>
        <taxon>Bacteria</taxon>
        <taxon>Pseudomonadati</taxon>
        <taxon>Pseudomonadota</taxon>
        <taxon>Gammaproteobacteria</taxon>
        <taxon>Thiotrichales</taxon>
        <taxon>Piscirickettsiaceae</taxon>
        <taxon>Hydrogenovibrio</taxon>
    </lineage>
</organism>
<protein>
    <submittedName>
        <fullName evidence="1">Uncharacterized protein</fullName>
    </submittedName>
</protein>
<dbReference type="EMBL" id="JMIU01000001">
    <property type="protein sequence ID" value="KDN95998.1"/>
    <property type="molecule type" value="Genomic_DNA"/>
</dbReference>
<keyword evidence="2" id="KW-1185">Reference proteome</keyword>
<dbReference type="RefSeq" id="WP_029911256.1">
    <property type="nucleotide sequence ID" value="NZ_AP020335.1"/>
</dbReference>
<reference evidence="1 2" key="1">
    <citation type="submission" date="2014-04" db="EMBL/GenBank/DDBJ databases">
        <title>Draft genome sequence of Hydrogenovibrio marinus MH-110, a model organism for aerobic H2 metabolism.</title>
        <authorList>
            <person name="Cha H.J."/>
            <person name="Jo B.H."/>
            <person name="Hwang B.H."/>
        </authorList>
    </citation>
    <scope>NUCLEOTIDE SEQUENCE [LARGE SCALE GENOMIC DNA]</scope>
    <source>
        <strain evidence="1 2">MH-110</strain>
    </source>
</reference>
<name>A0A066ZQA8_HYDMR</name>
<evidence type="ECO:0000313" key="2">
    <source>
        <dbReference type="Proteomes" id="UP000027341"/>
    </source>
</evidence>
<dbReference type="AlphaFoldDB" id="A0A066ZQA8"/>
<proteinExistence type="predicted"/>
<evidence type="ECO:0000313" key="1">
    <source>
        <dbReference type="EMBL" id="KDN95998.1"/>
    </source>
</evidence>
<dbReference type="Proteomes" id="UP000027341">
    <property type="component" value="Unassembled WGS sequence"/>
</dbReference>
<sequence length="150" mass="17258">MELLENDYEQSLLQELPPNARDLALELLSTYSLGQILALREKTEPDKELLATKHVSDRYWLALINAAILAKSTYFLPNPKFSQDEIFYLIKAACSSINYPIKQATLKELMEFTQAKEMHVLSKWLGDFSELLLQQNREKSFKVGMSKASR</sequence>
<accession>A0A066ZQA8</accession>
<gene>
    <name evidence="1" type="ORF">EI16_06845</name>
</gene>
<comment type="caution">
    <text evidence="1">The sequence shown here is derived from an EMBL/GenBank/DDBJ whole genome shotgun (WGS) entry which is preliminary data.</text>
</comment>